<name>A0A0F9JEH2_9ZZZZ</name>
<dbReference type="EMBL" id="LAZR01010211">
    <property type="protein sequence ID" value="KKM68199.1"/>
    <property type="molecule type" value="Genomic_DNA"/>
</dbReference>
<reference evidence="1" key="1">
    <citation type="journal article" date="2015" name="Nature">
        <title>Complex archaea that bridge the gap between prokaryotes and eukaryotes.</title>
        <authorList>
            <person name="Spang A."/>
            <person name="Saw J.H."/>
            <person name="Jorgensen S.L."/>
            <person name="Zaremba-Niedzwiedzka K."/>
            <person name="Martijn J."/>
            <person name="Lind A.E."/>
            <person name="van Eijk R."/>
            <person name="Schleper C."/>
            <person name="Guy L."/>
            <person name="Ettema T.J."/>
        </authorList>
    </citation>
    <scope>NUCLEOTIDE SEQUENCE</scope>
</reference>
<accession>A0A0F9JEH2</accession>
<protein>
    <submittedName>
        <fullName evidence="1">Uncharacterized protein</fullName>
    </submittedName>
</protein>
<evidence type="ECO:0000313" key="1">
    <source>
        <dbReference type="EMBL" id="KKM68199.1"/>
    </source>
</evidence>
<dbReference type="AlphaFoldDB" id="A0A0F9JEH2"/>
<comment type="caution">
    <text evidence="1">The sequence shown here is derived from an EMBL/GenBank/DDBJ whole genome shotgun (WGS) entry which is preliminary data.</text>
</comment>
<proteinExistence type="predicted"/>
<organism evidence="1">
    <name type="scientific">marine sediment metagenome</name>
    <dbReference type="NCBI Taxonomy" id="412755"/>
    <lineage>
        <taxon>unclassified sequences</taxon>
        <taxon>metagenomes</taxon>
        <taxon>ecological metagenomes</taxon>
    </lineage>
</organism>
<sequence length="91" mass="9855">MSIWTTYHSIVDTVDSWVDSANAVDNNIATFATYTGIALKTMILDTPAIASASGVISKVEHRIYSSYADDGVPGKLHFSPRFLAGMVTLKM</sequence>
<gene>
    <name evidence="1" type="ORF">LCGC14_1463260</name>
</gene>